<evidence type="ECO:0000313" key="4">
    <source>
        <dbReference type="EMBL" id="MBC5640866.1"/>
    </source>
</evidence>
<feature type="domain" description="Aminotransferase class I/classII large" evidence="3">
    <location>
        <begin position="193"/>
        <end position="515"/>
    </location>
</feature>
<keyword evidence="5" id="KW-1185">Reference proteome</keyword>
<dbReference type="InterPro" id="IPR004838">
    <property type="entry name" value="NHTrfase_class1_PyrdxlP-BS"/>
</dbReference>
<evidence type="ECO:0000256" key="1">
    <source>
        <dbReference type="ARBA" id="ARBA00022898"/>
    </source>
</evidence>
<dbReference type="InterPro" id="IPR015424">
    <property type="entry name" value="PyrdxlP-dep_Trfase"/>
</dbReference>
<dbReference type="InterPro" id="IPR015422">
    <property type="entry name" value="PyrdxlP-dep_Trfase_small"/>
</dbReference>
<dbReference type="InterPro" id="IPR050478">
    <property type="entry name" value="Ethylene_sulfur-biosynth"/>
</dbReference>
<dbReference type="InterPro" id="IPR022518">
    <property type="entry name" value="Aspartate_4-decarboxylase"/>
</dbReference>
<dbReference type="Gene3D" id="3.40.640.10">
    <property type="entry name" value="Type I PLP-dependent aspartate aminotransferase-like (Major domain)"/>
    <property type="match status" value="1"/>
</dbReference>
<comment type="similarity">
    <text evidence="2">Belongs to the class-I pyridoxal-phosphate-dependent aminotransferase family.</text>
</comment>
<comment type="caution">
    <text evidence="4">The sequence shown here is derived from an EMBL/GenBank/DDBJ whole genome shotgun (WGS) entry which is preliminary data.</text>
</comment>
<keyword evidence="4" id="KW-0456">Lyase</keyword>
<dbReference type="EC" id="2.6.1.-" evidence="2"/>
<dbReference type="GO" id="GO:0006520">
    <property type="term" value="P:amino acid metabolic process"/>
    <property type="evidence" value="ECO:0007669"/>
    <property type="project" value="TreeGrafter"/>
</dbReference>
<comment type="cofactor">
    <cofactor evidence="2">
        <name>pyridoxal 5'-phosphate</name>
        <dbReference type="ChEBI" id="CHEBI:597326"/>
    </cofactor>
</comment>
<proteinExistence type="inferred from homology"/>
<organism evidence="4 5">
    <name type="scientific">Clostridium lentum</name>
    <dbReference type="NCBI Taxonomy" id="2763037"/>
    <lineage>
        <taxon>Bacteria</taxon>
        <taxon>Bacillati</taxon>
        <taxon>Bacillota</taxon>
        <taxon>Clostridia</taxon>
        <taxon>Eubacteriales</taxon>
        <taxon>Clostridiaceae</taxon>
        <taxon>Clostridium</taxon>
    </lineage>
</organism>
<dbReference type="GO" id="GO:0008483">
    <property type="term" value="F:transaminase activity"/>
    <property type="evidence" value="ECO:0007669"/>
    <property type="project" value="UniProtKB-KW"/>
</dbReference>
<dbReference type="PANTHER" id="PTHR43795:SF2">
    <property type="entry name" value="BIFUNCTIONAL ASPARTATE AMINOTRANSFERASE AND GLUTAMATE_ASPARTATE-PREPHENATE AMINOTRANSFERASE"/>
    <property type="match status" value="1"/>
</dbReference>
<dbReference type="Gene3D" id="1.10.20.110">
    <property type="match status" value="1"/>
</dbReference>
<dbReference type="PROSITE" id="PS00105">
    <property type="entry name" value="AA_TRANSFER_CLASS_1"/>
    <property type="match status" value="1"/>
</dbReference>
<accession>A0A8I0ABH7</accession>
<evidence type="ECO:0000313" key="5">
    <source>
        <dbReference type="Proteomes" id="UP000662088"/>
    </source>
</evidence>
<keyword evidence="2" id="KW-0808">Transferase</keyword>
<dbReference type="SUPFAM" id="SSF53383">
    <property type="entry name" value="PLP-dependent transferases"/>
    <property type="match status" value="1"/>
</dbReference>
<dbReference type="InterPro" id="IPR015421">
    <property type="entry name" value="PyrdxlP-dep_Trfase_major"/>
</dbReference>
<dbReference type="Pfam" id="PF00155">
    <property type="entry name" value="Aminotran_1_2"/>
    <property type="match status" value="1"/>
</dbReference>
<dbReference type="InterPro" id="IPR004839">
    <property type="entry name" value="Aminotransferase_I/II_large"/>
</dbReference>
<name>A0A8I0ABH7_9CLOT</name>
<reference evidence="4" key="1">
    <citation type="submission" date="2020-08" db="EMBL/GenBank/DDBJ databases">
        <title>Genome public.</title>
        <authorList>
            <person name="Liu C."/>
            <person name="Sun Q."/>
        </authorList>
    </citation>
    <scope>NUCLEOTIDE SEQUENCE</scope>
    <source>
        <strain evidence="4">NSJ-42</strain>
    </source>
</reference>
<dbReference type="AlphaFoldDB" id="A0A8I0ABH7"/>
<evidence type="ECO:0000259" key="3">
    <source>
        <dbReference type="Pfam" id="PF00155"/>
    </source>
</evidence>
<dbReference type="CDD" id="cd00609">
    <property type="entry name" value="AAT_like"/>
    <property type="match status" value="1"/>
</dbReference>
<dbReference type="EMBL" id="JACOOQ010000018">
    <property type="protein sequence ID" value="MBC5640866.1"/>
    <property type="molecule type" value="Genomic_DNA"/>
</dbReference>
<dbReference type="GO" id="GO:0016829">
    <property type="term" value="F:lyase activity"/>
    <property type="evidence" value="ECO:0007669"/>
    <property type="project" value="UniProtKB-KW"/>
</dbReference>
<dbReference type="PANTHER" id="PTHR43795">
    <property type="entry name" value="BIFUNCTIONAL ASPARTATE AMINOTRANSFERASE AND GLUTAMATE/ASPARTATE-PREPHENATE AMINOTRANSFERASE-RELATED"/>
    <property type="match status" value="1"/>
</dbReference>
<sequence>MLIMNLPKDELQKIYGQISPFEFKDKLIRLAQENNDDILDAGRGNPNWTASTPREAFFTFGQFAIKETQRTWCKDDLAGMPEKKGIAKRFQEFLENSPQTSAIKLLTNILKYGTEEMNFNSDEYIFELTDGIIGDNYPVPDKMLIHIEKIVHNYLMKELCQNKEFESNFEVFAVEGGTAAMCYIFDSLVVNNLLKSGDTIALMTPIFTPYLEIPHLPNYKFNVINIKANEIDENGNPTWQYTKEELNKLKNKNIKVLFVVNPNNPASVALSRDCKDNLISVVKEHNPELMIVTDDVYCTFVDNFHSLVSELPYNTLGVYSYSKYFGVTGWRLGTIFLNEKNIFNDLIKKLSPDMKNELNERYKHLCQNPTEISFMDRLVADSRQVALNHTAGLSTPQQVQMAFFSLFALIDKENTYKQLTKDICKSRKNLLFNGLELEYEKSRHDAAYYTELNILDIALMKYGNTFAEHIKENYSTFDLLYDLAKYHGVILLNGDGFASSKWSIRVSLANLKDEAYPKIGIAIKNLIDNLYNTYLNL</sequence>
<protein>
    <recommendedName>
        <fullName evidence="2">Aminotransferase</fullName>
        <ecNumber evidence="2">2.6.1.-</ecNumber>
    </recommendedName>
</protein>
<keyword evidence="1" id="KW-0663">Pyridoxal phosphate</keyword>
<dbReference type="NCBIfam" id="TIGR03801">
    <property type="entry name" value="asp_4_decarbox"/>
    <property type="match status" value="1"/>
</dbReference>
<dbReference type="Proteomes" id="UP000662088">
    <property type="component" value="Unassembled WGS sequence"/>
</dbReference>
<evidence type="ECO:0000256" key="2">
    <source>
        <dbReference type="RuleBase" id="RU000481"/>
    </source>
</evidence>
<keyword evidence="2" id="KW-0032">Aminotransferase</keyword>
<gene>
    <name evidence="4" type="primary">aspD</name>
    <name evidence="4" type="ORF">H8R92_10615</name>
</gene>
<dbReference type="Gene3D" id="3.90.1150.10">
    <property type="entry name" value="Aspartate Aminotransferase, domain 1"/>
    <property type="match status" value="1"/>
</dbReference>
<dbReference type="NCBIfam" id="NF006755">
    <property type="entry name" value="PRK09275.1"/>
    <property type="match status" value="1"/>
</dbReference>
<dbReference type="GO" id="GO:0030170">
    <property type="term" value="F:pyridoxal phosphate binding"/>
    <property type="evidence" value="ECO:0007669"/>
    <property type="project" value="InterPro"/>
</dbReference>